<proteinExistence type="predicted"/>
<evidence type="ECO:0000259" key="2">
    <source>
        <dbReference type="Pfam" id="PF01558"/>
    </source>
</evidence>
<evidence type="ECO:0000259" key="3">
    <source>
        <dbReference type="Pfam" id="PF01855"/>
    </source>
</evidence>
<dbReference type="PANTHER" id="PTHR32154:SF20">
    <property type="entry name" value="2-OXOGLUTARATE OXIDOREDUCTASE SUBUNIT KORA"/>
    <property type="match status" value="1"/>
</dbReference>
<dbReference type="PATRIC" id="fig|1619090.3.peg.54"/>
<dbReference type="InterPro" id="IPR002880">
    <property type="entry name" value="Pyrv_Fd/Flavodoxin_OxRdtase_N"/>
</dbReference>
<dbReference type="InterPro" id="IPR022367">
    <property type="entry name" value="2-oxoacid/accept_OxRdtase_asu"/>
</dbReference>
<dbReference type="NCBIfam" id="TIGR03710">
    <property type="entry name" value="OAFO_sf"/>
    <property type="match status" value="1"/>
</dbReference>
<dbReference type="Gene3D" id="3.40.50.970">
    <property type="match status" value="1"/>
</dbReference>
<dbReference type="GO" id="GO:0016903">
    <property type="term" value="F:oxidoreductase activity, acting on the aldehyde or oxo group of donors"/>
    <property type="evidence" value="ECO:0007669"/>
    <property type="project" value="InterPro"/>
</dbReference>
<dbReference type="Proteomes" id="UP000034140">
    <property type="component" value="Unassembled WGS sequence"/>
</dbReference>
<dbReference type="InterPro" id="IPR019752">
    <property type="entry name" value="Pyrv/ketoisovalerate_OxRed_cat"/>
</dbReference>
<feature type="domain" description="Pyruvate/ketoisovalerate oxidoreductase catalytic" evidence="2">
    <location>
        <begin position="17"/>
        <end position="185"/>
    </location>
</feature>
<protein>
    <submittedName>
        <fullName evidence="4">Pyruvate flavodoxin/ferredoxin oxidoreductase-like protein</fullName>
    </submittedName>
</protein>
<dbReference type="InterPro" id="IPR029061">
    <property type="entry name" value="THDP-binding"/>
</dbReference>
<dbReference type="PANTHER" id="PTHR32154">
    <property type="entry name" value="PYRUVATE-FLAVODOXIN OXIDOREDUCTASE-RELATED"/>
    <property type="match status" value="1"/>
</dbReference>
<dbReference type="InterPro" id="IPR050722">
    <property type="entry name" value="Pyruvate:ferred/Flavod_OxRd"/>
</dbReference>
<evidence type="ECO:0000256" key="1">
    <source>
        <dbReference type="ARBA" id="ARBA00023002"/>
    </source>
</evidence>
<dbReference type="Pfam" id="PF01558">
    <property type="entry name" value="POR"/>
    <property type="match status" value="1"/>
</dbReference>
<dbReference type="InterPro" id="IPR009014">
    <property type="entry name" value="Transketo_C/PFOR_II"/>
</dbReference>
<feature type="domain" description="Pyruvate flavodoxin/ferredoxin oxidoreductase pyrimidine binding" evidence="3">
    <location>
        <begin position="221"/>
        <end position="448"/>
    </location>
</feature>
<dbReference type="Gene3D" id="3.40.50.920">
    <property type="match status" value="1"/>
</dbReference>
<dbReference type="GO" id="GO:0006979">
    <property type="term" value="P:response to oxidative stress"/>
    <property type="evidence" value="ECO:0007669"/>
    <property type="project" value="TreeGrafter"/>
</dbReference>
<dbReference type="InterPro" id="IPR002869">
    <property type="entry name" value="Pyrv_flavodox_OxRed_cen"/>
</dbReference>
<dbReference type="SUPFAM" id="SSF52518">
    <property type="entry name" value="Thiamin diphosphate-binding fold (THDP-binding)"/>
    <property type="match status" value="1"/>
</dbReference>
<keyword evidence="1" id="KW-0560">Oxidoreductase</keyword>
<reference evidence="4 5" key="1">
    <citation type="journal article" date="2015" name="Nature">
        <title>rRNA introns, odd ribosomes, and small enigmatic genomes across a large radiation of phyla.</title>
        <authorList>
            <person name="Brown C.T."/>
            <person name="Hug L.A."/>
            <person name="Thomas B.C."/>
            <person name="Sharon I."/>
            <person name="Castelle C.J."/>
            <person name="Singh A."/>
            <person name="Wilkins M.J."/>
            <person name="Williams K.H."/>
            <person name="Banfield J.F."/>
        </authorList>
    </citation>
    <scope>NUCLEOTIDE SEQUENCE [LARGE SCALE GENOMIC DNA]</scope>
</reference>
<dbReference type="EMBL" id="LBRE01000002">
    <property type="protein sequence ID" value="KKP92979.1"/>
    <property type="molecule type" value="Genomic_DNA"/>
</dbReference>
<organism evidence="4 5">
    <name type="scientific">candidate division WS6 bacterium GW2011_GWC1_36_11</name>
    <dbReference type="NCBI Taxonomy" id="1619090"/>
    <lineage>
        <taxon>Bacteria</taxon>
        <taxon>Candidatus Dojkabacteria</taxon>
    </lineage>
</organism>
<dbReference type="Pfam" id="PF01855">
    <property type="entry name" value="POR_N"/>
    <property type="match status" value="1"/>
</dbReference>
<dbReference type="AlphaFoldDB" id="A0A0G0DFB9"/>
<accession>A0A0G0DFB9</accession>
<evidence type="ECO:0000313" key="5">
    <source>
        <dbReference type="Proteomes" id="UP000034140"/>
    </source>
</evidence>
<evidence type="ECO:0000313" key="4">
    <source>
        <dbReference type="EMBL" id="KKP92979.1"/>
    </source>
</evidence>
<dbReference type="CDD" id="cd07034">
    <property type="entry name" value="TPP_PYR_PFOR_IOR-alpha_like"/>
    <property type="match status" value="1"/>
</dbReference>
<keyword evidence="4" id="KW-0670">Pyruvate</keyword>
<dbReference type="SUPFAM" id="SSF53323">
    <property type="entry name" value="Pyruvate-ferredoxin oxidoreductase, PFOR, domain III"/>
    <property type="match status" value="1"/>
</dbReference>
<comment type="caution">
    <text evidence="4">The sequence shown here is derived from an EMBL/GenBank/DDBJ whole genome shotgun (WGS) entry which is preliminary data.</text>
</comment>
<sequence>MNMPTNRYCIKLGGESGQGINTLGILLSKAIKSLGYDIFSYREYPSLIKGGVASYQIDFSNKYISSSSQNCNILTILDPEAVHEYLHSLNPNGILLYDDSKVEFSPEEQGWITQNQIHVIYLDSEKIAVEAGGSSIMANIVMTSFLWKLLGFNPNDLANIVKEIFASKGEEIINKNILCLNAGYNTSEFKEEYTQKTYIPNLPSEKKDSKILTGNDAIALGAISAGVRAYYGYPMTPATSIFKYLGNTYKETGILIKQAESEITAVQMAMGSMAMGTRALTATSGGGFDLMQETISCAGITETPLVIVLAQRIGAGTGVPTWTGSSDIHTAVKSGHGEFPKAVLCVSDIQSGYILIQQAFNIAETYQIPVIVLTEKQIAESIFTVETLPRALQIQRGTYNGENRYEITNTGISPRWIPSFDKKPYLNNSDEHNQASQSTENMDEIREMSDKRMQKQSTLLNNLPEPVLYGNPQAQTVLVGCGSTKNPILDAISEGMNIAYLHYEYLFPTRTQTLLNLVSSGKRIILVENNQTGELGKILTEASGYQFKEKILKYNGKPLFLEDILNIQI</sequence>
<name>A0A0G0DFB9_9BACT</name>
<dbReference type="Gene3D" id="3.40.920.10">
    <property type="entry name" value="Pyruvate-ferredoxin oxidoreductase, PFOR, domain III"/>
    <property type="match status" value="1"/>
</dbReference>
<dbReference type="SUPFAM" id="SSF52922">
    <property type="entry name" value="TK C-terminal domain-like"/>
    <property type="match status" value="1"/>
</dbReference>
<gene>
    <name evidence="4" type="ORF">UR96_C0002G0008</name>
</gene>